<evidence type="ECO:0000259" key="6">
    <source>
        <dbReference type="PROSITE" id="PS51012"/>
    </source>
</evidence>
<evidence type="ECO:0000313" key="8">
    <source>
        <dbReference type="Proteomes" id="UP000236584"/>
    </source>
</evidence>
<evidence type="ECO:0000256" key="2">
    <source>
        <dbReference type="ARBA" id="ARBA00022692"/>
    </source>
</evidence>
<dbReference type="AlphaFoldDB" id="A0A2I8VNK6"/>
<keyword evidence="3 5" id="KW-1133">Transmembrane helix</keyword>
<name>A0A2I8VNK6_9EURY</name>
<feature type="transmembrane region" description="Helical" evidence="5">
    <location>
        <begin position="240"/>
        <end position="258"/>
    </location>
</feature>
<dbReference type="PRINTS" id="PR00164">
    <property type="entry name" value="ABC2TRNSPORT"/>
</dbReference>
<dbReference type="GO" id="GO:0140359">
    <property type="term" value="F:ABC-type transporter activity"/>
    <property type="evidence" value="ECO:0007669"/>
    <property type="project" value="InterPro"/>
</dbReference>
<keyword evidence="2 5" id="KW-0812">Transmembrane</keyword>
<reference evidence="7 8" key="1">
    <citation type="submission" date="2018-01" db="EMBL/GenBank/DDBJ databases">
        <title>Complete genome sequence of Salinigranum rubrum GX10T, an extremely halophilic archaeon isolated from a marine solar saltern.</title>
        <authorList>
            <person name="Han S."/>
        </authorList>
    </citation>
    <scope>NUCLEOTIDE SEQUENCE [LARGE SCALE GENOMIC DNA]</scope>
    <source>
        <strain evidence="7 8">GX10</strain>
    </source>
</reference>
<feature type="transmembrane region" description="Helical" evidence="5">
    <location>
        <begin position="150"/>
        <end position="174"/>
    </location>
</feature>
<accession>A0A2I8VNK6</accession>
<evidence type="ECO:0000256" key="3">
    <source>
        <dbReference type="ARBA" id="ARBA00022989"/>
    </source>
</evidence>
<dbReference type="GeneID" id="35594204"/>
<dbReference type="EMBL" id="CP026309">
    <property type="protein sequence ID" value="AUV83454.1"/>
    <property type="molecule type" value="Genomic_DNA"/>
</dbReference>
<dbReference type="NCBIfam" id="NF011648">
    <property type="entry name" value="PRK15066.1"/>
    <property type="match status" value="1"/>
</dbReference>
<evidence type="ECO:0000256" key="4">
    <source>
        <dbReference type="ARBA" id="ARBA00023136"/>
    </source>
</evidence>
<proteinExistence type="predicted"/>
<dbReference type="RefSeq" id="WP_103427143.1">
    <property type="nucleotide sequence ID" value="NZ_CP026309.1"/>
</dbReference>
<feature type="transmembrane region" description="Helical" evidence="5">
    <location>
        <begin position="68"/>
        <end position="86"/>
    </location>
</feature>
<dbReference type="InterPro" id="IPR052522">
    <property type="entry name" value="ABC-2_transport_permease"/>
</dbReference>
<evidence type="ECO:0000256" key="5">
    <source>
        <dbReference type="SAM" id="Phobius"/>
    </source>
</evidence>
<dbReference type="PROSITE" id="PS51012">
    <property type="entry name" value="ABC_TM2"/>
    <property type="match status" value="1"/>
</dbReference>
<comment type="subcellular location">
    <subcellularLocation>
        <location evidence="1">Membrane</location>
        <topology evidence="1">Multi-pass membrane protein</topology>
    </subcellularLocation>
</comment>
<gene>
    <name evidence="7" type="ORF">C2R22_18890</name>
</gene>
<dbReference type="GO" id="GO:0043190">
    <property type="term" value="C:ATP-binding cassette (ABC) transporter complex"/>
    <property type="evidence" value="ECO:0007669"/>
    <property type="project" value="InterPro"/>
</dbReference>
<dbReference type="Pfam" id="PF01061">
    <property type="entry name" value="ABC2_membrane"/>
    <property type="match status" value="1"/>
</dbReference>
<dbReference type="PIRSF" id="PIRSF006648">
    <property type="entry name" value="DrrB"/>
    <property type="match status" value="1"/>
</dbReference>
<feature type="transmembrane region" description="Helical" evidence="5">
    <location>
        <begin position="186"/>
        <end position="204"/>
    </location>
</feature>
<dbReference type="InterPro" id="IPR000412">
    <property type="entry name" value="ABC_2_transport"/>
</dbReference>
<dbReference type="PANTHER" id="PTHR43332:SF2">
    <property type="entry name" value="INNER MEMBRANE TRANSPORT PERMEASE YADH"/>
    <property type="match status" value="1"/>
</dbReference>
<dbReference type="PANTHER" id="PTHR43332">
    <property type="entry name" value="INNER MEMBRANE TRANSPORT PERMEASE YADH-RELATED"/>
    <property type="match status" value="1"/>
</dbReference>
<evidence type="ECO:0000313" key="7">
    <source>
        <dbReference type="EMBL" id="AUV83454.1"/>
    </source>
</evidence>
<feature type="transmembrane region" description="Helical" evidence="5">
    <location>
        <begin position="38"/>
        <end position="56"/>
    </location>
</feature>
<evidence type="ECO:0000256" key="1">
    <source>
        <dbReference type="ARBA" id="ARBA00004141"/>
    </source>
</evidence>
<feature type="transmembrane region" description="Helical" evidence="5">
    <location>
        <begin position="116"/>
        <end position="141"/>
    </location>
</feature>
<dbReference type="OrthoDB" id="147058at2157"/>
<dbReference type="Proteomes" id="UP000236584">
    <property type="component" value="Chromosome"/>
</dbReference>
<dbReference type="KEGG" id="srub:C2R22_18890"/>
<keyword evidence="4 5" id="KW-0472">Membrane</keyword>
<organism evidence="7 8">
    <name type="scientific">Salinigranum rubrum</name>
    <dbReference type="NCBI Taxonomy" id="755307"/>
    <lineage>
        <taxon>Archaea</taxon>
        <taxon>Methanobacteriati</taxon>
        <taxon>Methanobacteriota</taxon>
        <taxon>Stenosarchaea group</taxon>
        <taxon>Halobacteria</taxon>
        <taxon>Halobacteriales</taxon>
        <taxon>Haloferacaceae</taxon>
        <taxon>Salinigranum</taxon>
    </lineage>
</organism>
<protein>
    <submittedName>
        <fullName evidence="7">ABC transporter</fullName>
    </submittedName>
</protein>
<dbReference type="InterPro" id="IPR013525">
    <property type="entry name" value="ABC2_TM"/>
</dbReference>
<dbReference type="InterPro" id="IPR047817">
    <property type="entry name" value="ABC2_TM_bact-type"/>
</dbReference>
<feature type="domain" description="ABC transmembrane type-2" evidence="6">
    <location>
        <begin position="32"/>
        <end position="261"/>
    </location>
</feature>
<sequence length="266" mass="29076">MSVLSTVLALVSQLSSVGFRTVARREIERFLRRPKNTFAPPLITNVLYFSVFGVILGQRINTVNDIPYILFILPGLVVLGAISNAFENASFSIFHGRWNRYIEEALTSPLSYSTMVAGYTVAGVVRGLLVGFLIAVVGAVFTSVGVARPFYLVAFGLVITFLFASIGIVGGLWADDWDDLTMMNQFIVRPLVFFGGVFYSLAELPPLLRDLSLLNPMVYMVNGVRYGFLGQSEVDPNVSLVVLAGLTVALVGLNITLFKRGYGLTE</sequence>
<keyword evidence="8" id="KW-1185">Reference proteome</keyword>